<evidence type="ECO:0008006" key="4">
    <source>
        <dbReference type="Google" id="ProtNLM"/>
    </source>
</evidence>
<dbReference type="Proteomes" id="UP000217446">
    <property type="component" value="Unassembled WGS sequence"/>
</dbReference>
<proteinExistence type="predicted"/>
<evidence type="ECO:0000313" key="2">
    <source>
        <dbReference type="EMBL" id="GAX55644.1"/>
    </source>
</evidence>
<dbReference type="STRING" id="1963.AQJ27_12650"/>
<accession>A0A250VNH7</accession>
<feature type="signal peptide" evidence="1">
    <location>
        <begin position="1"/>
        <end position="27"/>
    </location>
</feature>
<dbReference type="Gene3D" id="3.40.630.100">
    <property type="entry name" value="Poly-gamma-glutamate hydrolase, zinc-binding motif"/>
    <property type="match status" value="1"/>
</dbReference>
<evidence type="ECO:0000256" key="1">
    <source>
        <dbReference type="SAM" id="SignalP"/>
    </source>
</evidence>
<dbReference type="InterPro" id="IPR006311">
    <property type="entry name" value="TAT_signal"/>
</dbReference>
<dbReference type="AlphaFoldDB" id="A0A250VNH7"/>
<keyword evidence="1" id="KW-0732">Signal</keyword>
<dbReference type="InterPro" id="IPR038128">
    <property type="entry name" value="Gamma_PGA_hydro_sf"/>
</dbReference>
<dbReference type="Pfam" id="PF05908">
    <property type="entry name" value="Gamma_PGA_hydro"/>
    <property type="match status" value="1"/>
</dbReference>
<protein>
    <recommendedName>
        <fullName evidence="4">Phage replication-related protein YjqB (UPF0714/DUF867 family)</fullName>
    </recommendedName>
</protein>
<reference evidence="3" key="1">
    <citation type="submission" date="2017-05" db="EMBL/GenBank/DDBJ databases">
        <title>Streptomyces olivochromogenes NBRC 3561 whole genome shotgun sequence.</title>
        <authorList>
            <person name="Dohra H."/>
            <person name="Kodani S."/>
        </authorList>
    </citation>
    <scope>NUCLEOTIDE SEQUENCE [LARGE SCALE GENOMIC DNA]</scope>
    <source>
        <strain evidence="3">NBRC 3561</strain>
    </source>
</reference>
<dbReference type="EMBL" id="BDQI01000020">
    <property type="protein sequence ID" value="GAX55644.1"/>
    <property type="molecule type" value="Genomic_DNA"/>
</dbReference>
<organism evidence="2 3">
    <name type="scientific">Streptomyces olivochromogenes</name>
    <dbReference type="NCBI Taxonomy" id="1963"/>
    <lineage>
        <taxon>Bacteria</taxon>
        <taxon>Bacillati</taxon>
        <taxon>Actinomycetota</taxon>
        <taxon>Actinomycetes</taxon>
        <taxon>Kitasatosporales</taxon>
        <taxon>Streptomycetaceae</taxon>
        <taxon>Streptomyces</taxon>
    </lineage>
</organism>
<dbReference type="InterPro" id="IPR008585">
    <property type="entry name" value="Gamma_PGA_hydro"/>
</dbReference>
<sequence>MKIRRRTLLTALAATPVLSTVTAAATATVTATPAAAAEQASNTALYANPAWTEGTDWGRRSRRHLVDDQSRTGRAPFLRSTVIAPHGGGIEGGTSELCLAIAGYHPADLAPTPAAGPVHDFWMFEGLMSGGNGALHVTSTHCDDTIARSLCAGSLNVVSLHGCQPEQAGLEPGAAAVLVGGLNSTFRQYLMEEFTAAGIRAVTASGEEEIAGIDPDNICNRTLLGMGAQLEMTTALRTAMFAPGKNTVADRATNLLPPFWTFTTATRRAIDRVEAGQAVL</sequence>
<feature type="chain" id="PRO_5039377609" description="Phage replication-related protein YjqB (UPF0714/DUF867 family)" evidence="1">
    <location>
        <begin position="28"/>
        <end position="280"/>
    </location>
</feature>
<gene>
    <name evidence="2" type="ORF">SO3561_07205</name>
</gene>
<name>A0A250VNH7_STROL</name>
<dbReference type="RefSeq" id="WP_067366604.1">
    <property type="nucleotide sequence ID" value="NZ_BDQI01000020.1"/>
</dbReference>
<dbReference type="PROSITE" id="PS51318">
    <property type="entry name" value="TAT"/>
    <property type="match status" value="1"/>
</dbReference>
<comment type="caution">
    <text evidence="2">The sequence shown here is derived from an EMBL/GenBank/DDBJ whole genome shotgun (WGS) entry which is preliminary data.</text>
</comment>
<evidence type="ECO:0000313" key="3">
    <source>
        <dbReference type="Proteomes" id="UP000217446"/>
    </source>
</evidence>
<keyword evidence="3" id="KW-1185">Reference proteome</keyword>